<sequence>MKEAMRFIGHLFFEDKRIPLGVATAMITVGLIHPAIPQWTTNVVYLGIIGSTLTVSVLGRS</sequence>
<gene>
    <name evidence="2" type="ORF">C7B43_03330</name>
</gene>
<keyword evidence="1" id="KW-0472">Membrane</keyword>
<dbReference type="Proteomes" id="UP000242699">
    <property type="component" value="Unassembled WGS sequence"/>
</dbReference>
<keyword evidence="1" id="KW-0812">Transmembrane</keyword>
<protein>
    <submittedName>
        <fullName evidence="2">Uncharacterized protein</fullName>
    </submittedName>
</protein>
<evidence type="ECO:0000256" key="1">
    <source>
        <dbReference type="SAM" id="Phobius"/>
    </source>
</evidence>
<comment type="caution">
    <text evidence="2">The sequence shown here is derived from an EMBL/GenBank/DDBJ whole genome shotgun (WGS) entry which is preliminary data.</text>
</comment>
<dbReference type="AlphaFoldDB" id="A0A2T2X9H5"/>
<accession>A0A2T2X9H5</accession>
<reference evidence="2 3" key="1">
    <citation type="journal article" date="2014" name="BMC Genomics">
        <title>Comparison of environmental and isolate Sulfobacillus genomes reveals diverse carbon, sulfur, nitrogen, and hydrogen metabolisms.</title>
        <authorList>
            <person name="Justice N.B."/>
            <person name="Norman A."/>
            <person name="Brown C.T."/>
            <person name="Singh A."/>
            <person name="Thomas B.C."/>
            <person name="Banfield J.F."/>
        </authorList>
    </citation>
    <scope>NUCLEOTIDE SEQUENCE [LARGE SCALE GENOMIC DNA]</scope>
    <source>
        <strain evidence="2">AMDSBA1</strain>
    </source>
</reference>
<dbReference type="EMBL" id="PXYT01000004">
    <property type="protein sequence ID" value="PSR31142.1"/>
    <property type="molecule type" value="Genomic_DNA"/>
</dbReference>
<proteinExistence type="predicted"/>
<keyword evidence="1" id="KW-1133">Transmembrane helix</keyword>
<feature type="transmembrane region" description="Helical" evidence="1">
    <location>
        <begin position="20"/>
        <end position="36"/>
    </location>
</feature>
<organism evidence="2 3">
    <name type="scientific">Sulfobacillus benefaciens</name>
    <dbReference type="NCBI Taxonomy" id="453960"/>
    <lineage>
        <taxon>Bacteria</taxon>
        <taxon>Bacillati</taxon>
        <taxon>Bacillota</taxon>
        <taxon>Clostridia</taxon>
        <taxon>Eubacteriales</taxon>
        <taxon>Clostridiales Family XVII. Incertae Sedis</taxon>
        <taxon>Sulfobacillus</taxon>
    </lineage>
</organism>
<evidence type="ECO:0000313" key="2">
    <source>
        <dbReference type="EMBL" id="PSR31142.1"/>
    </source>
</evidence>
<name>A0A2T2X9H5_9FIRM</name>
<evidence type="ECO:0000313" key="3">
    <source>
        <dbReference type="Proteomes" id="UP000242699"/>
    </source>
</evidence>
<feature type="transmembrane region" description="Helical" evidence="1">
    <location>
        <begin position="42"/>
        <end position="59"/>
    </location>
</feature>